<keyword evidence="1" id="KW-1133">Transmembrane helix</keyword>
<dbReference type="AlphaFoldDB" id="A0A0X8F898"/>
<name>A0A0X8F898_9LACT</name>
<accession>A0A0X8F898</accession>
<protein>
    <submittedName>
        <fullName evidence="2">Uncharacterized protein</fullName>
    </submittedName>
</protein>
<keyword evidence="1" id="KW-0472">Membrane</keyword>
<comment type="caution">
    <text evidence="2">The sequence shown here is derived from an EMBL/GenBank/DDBJ whole genome shotgun (WGS) entry which is preliminary data.</text>
</comment>
<feature type="transmembrane region" description="Helical" evidence="1">
    <location>
        <begin position="79"/>
        <end position="99"/>
    </location>
</feature>
<feature type="transmembrane region" description="Helical" evidence="1">
    <location>
        <begin position="208"/>
        <end position="232"/>
    </location>
</feature>
<feature type="transmembrane region" description="Helical" evidence="1">
    <location>
        <begin position="141"/>
        <end position="161"/>
    </location>
</feature>
<proteinExistence type="predicted"/>
<evidence type="ECO:0000313" key="3">
    <source>
        <dbReference type="Proteomes" id="UP000234775"/>
    </source>
</evidence>
<feature type="transmembrane region" description="Helical" evidence="1">
    <location>
        <begin position="173"/>
        <end position="196"/>
    </location>
</feature>
<feature type="transmembrane region" description="Helical" evidence="1">
    <location>
        <begin position="48"/>
        <end position="67"/>
    </location>
</feature>
<keyword evidence="3" id="KW-1185">Reference proteome</keyword>
<feature type="transmembrane region" description="Helical" evidence="1">
    <location>
        <begin position="238"/>
        <end position="257"/>
    </location>
</feature>
<keyword evidence="1" id="KW-0812">Transmembrane</keyword>
<dbReference type="KEGG" id="acg:AWM71_03630"/>
<evidence type="ECO:0000313" key="2">
    <source>
        <dbReference type="EMBL" id="PKY90848.1"/>
    </source>
</evidence>
<dbReference type="Proteomes" id="UP000234775">
    <property type="component" value="Unassembled WGS sequence"/>
</dbReference>
<evidence type="ECO:0000256" key="1">
    <source>
        <dbReference type="SAM" id="Phobius"/>
    </source>
</evidence>
<organism evidence="2 3">
    <name type="scientific">Aerococcus christensenii</name>
    <dbReference type="NCBI Taxonomy" id="87541"/>
    <lineage>
        <taxon>Bacteria</taxon>
        <taxon>Bacillati</taxon>
        <taxon>Bacillota</taxon>
        <taxon>Bacilli</taxon>
        <taxon>Lactobacillales</taxon>
        <taxon>Aerococcaceae</taxon>
        <taxon>Aerococcus</taxon>
    </lineage>
</organism>
<reference evidence="2 3" key="1">
    <citation type="submission" date="2017-12" db="EMBL/GenBank/DDBJ databases">
        <title>Phylogenetic diversity of female urinary microbiome.</title>
        <authorList>
            <person name="Thomas-White K."/>
            <person name="Wolfe A.J."/>
        </authorList>
    </citation>
    <scope>NUCLEOTIDE SEQUENCE [LARGE SCALE GENOMIC DNA]</scope>
    <source>
        <strain evidence="2 3">UMB0844</strain>
    </source>
</reference>
<dbReference type="RefSeq" id="WP_060776697.1">
    <property type="nucleotide sequence ID" value="NZ_CP014159.1"/>
</dbReference>
<dbReference type="EMBL" id="PKGZ01000008">
    <property type="protein sequence ID" value="PKY90848.1"/>
    <property type="molecule type" value="Genomic_DNA"/>
</dbReference>
<gene>
    <name evidence="2" type="ORF">CYJ27_07695</name>
</gene>
<sequence>MKRWIKIVGIGLVMSLLHLFLFRMFKSPSVQGYLLPSRWIQTGSYDKVAFGIGWIGFTGMTAGYEWLDLRMPWKKTGKTVAYVACEWMLWCLYACEPLPHRLPIDSLLEVLKTLLLFITQGVGIVLLLAREGKDYQRKPFIYGRAIVVYMEALAIFRLFAYRGLGIYGLDLGMTYLSLMWAVLLGAGVGLVFCLLHRYFKYQDKWKKTLVMTWGIFAPVVATFHSLFALIFQLAWIDVLGRIGLDILAVWLATWIIVQWQVDQWIGADSTGH</sequence>
<feature type="transmembrane region" description="Helical" evidence="1">
    <location>
        <begin position="111"/>
        <end position="129"/>
    </location>
</feature>